<comment type="caution">
    <text evidence="3">The sequence shown here is derived from an EMBL/GenBank/DDBJ whole genome shotgun (WGS) entry which is preliminary data.</text>
</comment>
<dbReference type="SUPFAM" id="SSF51445">
    <property type="entry name" value="(Trans)glycosidases"/>
    <property type="match status" value="1"/>
</dbReference>
<keyword evidence="1" id="KW-0812">Transmembrane</keyword>
<dbReference type="Proteomes" id="UP000037505">
    <property type="component" value="Unassembled WGS sequence"/>
</dbReference>
<feature type="transmembrane region" description="Helical" evidence="1">
    <location>
        <begin position="47"/>
        <end position="65"/>
    </location>
</feature>
<dbReference type="InterPro" id="IPR024655">
    <property type="entry name" value="Asl1_glyco_hydro_catalytic"/>
</dbReference>
<dbReference type="GO" id="GO:0009277">
    <property type="term" value="C:fungal-type cell wall"/>
    <property type="evidence" value="ECO:0007669"/>
    <property type="project" value="TreeGrafter"/>
</dbReference>
<sequence>MHVLKELLRVYTLVSLLLCLGFAAPVIESDYGQKMLQSKLGAAYNDSAMVMVLSSFVAHLWAYNWDMFANGILPPGVEFVPMLWGAKMFSGWHEAIEVALASGARYILGFNEPDSPSQANLTPLEAMVYYKEYISPYSSKAKLVSPAVTNSGLNWMRSFMSLCHDCDISIMAVHWYGDTAEDFKTFVTEAIETSQQYNIPEIWITEFALTSAINGGDPSDSIKFLRDVIPWLNSQKAVGRFAYFMCAEGFLLEGESLGVVGKAYTASHRL</sequence>
<organism evidence="3 4">
    <name type="scientific">Aspergillus nomiae NRRL (strain ATCC 15546 / NRRL 13137 / CBS 260.88 / M93)</name>
    <dbReference type="NCBI Taxonomy" id="1509407"/>
    <lineage>
        <taxon>Eukaryota</taxon>
        <taxon>Fungi</taxon>
        <taxon>Dikarya</taxon>
        <taxon>Ascomycota</taxon>
        <taxon>Pezizomycotina</taxon>
        <taxon>Eurotiomycetes</taxon>
        <taxon>Eurotiomycetidae</taxon>
        <taxon>Eurotiales</taxon>
        <taxon>Aspergillaceae</taxon>
        <taxon>Aspergillus</taxon>
        <taxon>Aspergillus subgen. Circumdati</taxon>
    </lineage>
</organism>
<evidence type="ECO:0000256" key="1">
    <source>
        <dbReference type="SAM" id="Phobius"/>
    </source>
</evidence>
<proteinExistence type="predicted"/>
<keyword evidence="1" id="KW-1133">Transmembrane helix</keyword>
<reference evidence="3 4" key="1">
    <citation type="submission" date="2014-06" db="EMBL/GenBank/DDBJ databases">
        <title>The Genome of the Aflatoxigenic Filamentous Fungus Aspergillus nomius.</title>
        <authorList>
            <person name="Moore M.G."/>
            <person name="Shannon B.M."/>
            <person name="Brian M.M."/>
        </authorList>
    </citation>
    <scope>NUCLEOTIDE SEQUENCE [LARGE SCALE GENOMIC DNA]</scope>
    <source>
        <strain evidence="3 4">NRRL 13137</strain>
    </source>
</reference>
<gene>
    <name evidence="3" type="ORF">ANOM_005284</name>
</gene>
<dbReference type="AlphaFoldDB" id="A0A0L1J5J0"/>
<keyword evidence="4" id="KW-1185">Reference proteome</keyword>
<dbReference type="Gene3D" id="3.20.20.80">
    <property type="entry name" value="Glycosidases"/>
    <property type="match status" value="1"/>
</dbReference>
<dbReference type="OrthoDB" id="43654at2759"/>
<dbReference type="STRING" id="1509407.A0A0L1J5J0"/>
<dbReference type="InterPro" id="IPR053183">
    <property type="entry name" value="ASL1"/>
</dbReference>
<dbReference type="GeneID" id="26807088"/>
<feature type="transmembrane region" description="Helical" evidence="1">
    <location>
        <begin position="7"/>
        <end position="27"/>
    </location>
</feature>
<keyword evidence="1" id="KW-0472">Membrane</keyword>
<dbReference type="GO" id="GO:0071966">
    <property type="term" value="P:fungal-type cell wall polysaccharide metabolic process"/>
    <property type="evidence" value="ECO:0007669"/>
    <property type="project" value="TreeGrafter"/>
</dbReference>
<dbReference type="Pfam" id="PF11790">
    <property type="entry name" value="Glyco_hydro_cc"/>
    <property type="match status" value="1"/>
</dbReference>
<dbReference type="PANTHER" id="PTHR34154">
    <property type="entry name" value="ALKALI-SENSITIVE LINKAGE PROTEIN 1"/>
    <property type="match status" value="1"/>
</dbReference>
<feature type="domain" description="Asl1-like glycosyl hydrolase catalytic" evidence="2">
    <location>
        <begin position="41"/>
        <end position="264"/>
    </location>
</feature>
<dbReference type="FunFam" id="3.20.20.80:FF:000271">
    <property type="entry name" value="Alkali-sensitive linkage protein 1"/>
    <property type="match status" value="1"/>
</dbReference>
<evidence type="ECO:0000313" key="4">
    <source>
        <dbReference type="Proteomes" id="UP000037505"/>
    </source>
</evidence>
<protein>
    <recommendedName>
        <fullName evidence="2">Asl1-like glycosyl hydrolase catalytic domain-containing protein</fullName>
    </recommendedName>
</protein>
<dbReference type="InterPro" id="IPR017853">
    <property type="entry name" value="GH"/>
</dbReference>
<name>A0A0L1J5J0_ASPN3</name>
<evidence type="ECO:0000259" key="2">
    <source>
        <dbReference type="Pfam" id="PF11790"/>
    </source>
</evidence>
<dbReference type="RefSeq" id="XP_015408014.1">
    <property type="nucleotide sequence ID" value="XM_015550541.1"/>
</dbReference>
<dbReference type="EMBL" id="JNOM01000092">
    <property type="protein sequence ID" value="KNG87091.1"/>
    <property type="molecule type" value="Genomic_DNA"/>
</dbReference>
<dbReference type="PANTHER" id="PTHR34154:SF10">
    <property type="entry name" value="ASL1-LIKE GLYCOSYL HYDROLASE CATALYTIC DOMAIN-CONTAINING PROTEIN"/>
    <property type="match status" value="1"/>
</dbReference>
<evidence type="ECO:0000313" key="3">
    <source>
        <dbReference type="EMBL" id="KNG87091.1"/>
    </source>
</evidence>
<accession>A0A0L1J5J0</accession>